<evidence type="ECO:0000256" key="13">
    <source>
        <dbReference type="ARBA" id="ARBA00022989"/>
    </source>
</evidence>
<dbReference type="GO" id="GO:0002229">
    <property type="term" value="P:defense response to oomycetes"/>
    <property type="evidence" value="ECO:0007669"/>
    <property type="project" value="UniProtKB-ARBA"/>
</dbReference>
<keyword evidence="12" id="KW-0067">ATP-binding</keyword>
<evidence type="ECO:0000256" key="1">
    <source>
        <dbReference type="ARBA" id="ARBA00004251"/>
    </source>
</evidence>
<keyword evidence="8 19" id="KW-0732">Signal</keyword>
<dbReference type="Pfam" id="PF00139">
    <property type="entry name" value="Lectin_legB"/>
    <property type="match status" value="1"/>
</dbReference>
<feature type="chain" id="PRO_5043899971" evidence="19">
    <location>
        <begin position="25"/>
        <end position="1098"/>
    </location>
</feature>
<evidence type="ECO:0000256" key="15">
    <source>
        <dbReference type="ARBA" id="ARBA00023170"/>
    </source>
</evidence>
<comment type="subcellular location">
    <subcellularLocation>
        <location evidence="1">Cell membrane</location>
        <topology evidence="1">Single-pass type I membrane protein</topology>
    </subcellularLocation>
</comment>
<dbReference type="PROSITE" id="PS00108">
    <property type="entry name" value="PROTEIN_KINASE_ST"/>
    <property type="match status" value="1"/>
</dbReference>
<evidence type="ECO:0000256" key="16">
    <source>
        <dbReference type="ARBA" id="ARBA00023180"/>
    </source>
</evidence>
<feature type="transmembrane region" description="Helical" evidence="18">
    <location>
        <begin position="278"/>
        <end position="300"/>
    </location>
</feature>
<evidence type="ECO:0000259" key="20">
    <source>
        <dbReference type="PROSITE" id="PS50011"/>
    </source>
</evidence>
<keyword evidence="6" id="KW-0808">Transferase</keyword>
<reference evidence="21" key="1">
    <citation type="submission" date="2022-08" db="EMBL/GenBank/DDBJ databases">
        <authorList>
            <person name="Marques A."/>
        </authorList>
    </citation>
    <scope>NUCLEOTIDE SEQUENCE</scope>
    <source>
        <strain evidence="21">RhyPub2mFocal</strain>
        <tissue evidence="21">Leaves</tissue>
    </source>
</reference>
<dbReference type="GO" id="GO:0005886">
    <property type="term" value="C:plasma membrane"/>
    <property type="evidence" value="ECO:0007669"/>
    <property type="project" value="UniProtKB-SubCell"/>
</dbReference>
<dbReference type="FunFam" id="1.10.510.10:FF:000240">
    <property type="entry name" value="Lectin-domain containing receptor kinase A4.3"/>
    <property type="match status" value="1"/>
</dbReference>
<comment type="similarity">
    <text evidence="2">In the N-terminal section; belongs to the leguminous lectin family.</text>
</comment>
<organism evidence="21 22">
    <name type="scientific">Rhynchospora pubera</name>
    <dbReference type="NCBI Taxonomy" id="906938"/>
    <lineage>
        <taxon>Eukaryota</taxon>
        <taxon>Viridiplantae</taxon>
        <taxon>Streptophyta</taxon>
        <taxon>Embryophyta</taxon>
        <taxon>Tracheophyta</taxon>
        <taxon>Spermatophyta</taxon>
        <taxon>Magnoliopsida</taxon>
        <taxon>Liliopsida</taxon>
        <taxon>Poales</taxon>
        <taxon>Cyperaceae</taxon>
        <taxon>Cyperoideae</taxon>
        <taxon>Rhynchosporeae</taxon>
        <taxon>Rhynchospora</taxon>
    </lineage>
</organism>
<dbReference type="InterPro" id="IPR011009">
    <property type="entry name" value="Kinase-like_dom_sf"/>
</dbReference>
<evidence type="ECO:0000256" key="14">
    <source>
        <dbReference type="ARBA" id="ARBA00023136"/>
    </source>
</evidence>
<keyword evidence="13 18" id="KW-1133">Transmembrane helix</keyword>
<evidence type="ECO:0000256" key="7">
    <source>
        <dbReference type="ARBA" id="ARBA00022692"/>
    </source>
</evidence>
<name>A0AAV8HL00_9POAL</name>
<evidence type="ECO:0000256" key="3">
    <source>
        <dbReference type="ARBA" id="ARBA00010217"/>
    </source>
</evidence>
<dbReference type="SUPFAM" id="SSF56112">
    <property type="entry name" value="Protein kinase-like (PK-like)"/>
    <property type="match status" value="1"/>
</dbReference>
<dbReference type="Pfam" id="PF16021">
    <property type="entry name" value="PDCD7"/>
    <property type="match status" value="1"/>
</dbReference>
<keyword evidence="22" id="KW-1185">Reference proteome</keyword>
<dbReference type="InterPro" id="IPR050528">
    <property type="entry name" value="L-type_Lectin-RKs"/>
</dbReference>
<evidence type="ECO:0000256" key="17">
    <source>
        <dbReference type="SAM" id="MobiDB-lite"/>
    </source>
</evidence>
<evidence type="ECO:0000313" key="21">
    <source>
        <dbReference type="EMBL" id="KAJ4818359.1"/>
    </source>
</evidence>
<dbReference type="SUPFAM" id="SSF49899">
    <property type="entry name" value="Concanavalin A-like lectins/glucanases"/>
    <property type="match status" value="1"/>
</dbReference>
<gene>
    <name evidence="21" type="ORF">LUZ62_030925</name>
</gene>
<dbReference type="InterPro" id="IPR001220">
    <property type="entry name" value="Legume_lectin_dom"/>
</dbReference>
<feature type="region of interest" description="Disordered" evidence="17">
    <location>
        <begin position="980"/>
        <end position="1022"/>
    </location>
</feature>
<dbReference type="SMART" id="SM00220">
    <property type="entry name" value="S_TKc"/>
    <property type="match status" value="1"/>
</dbReference>
<proteinExistence type="inferred from homology"/>
<evidence type="ECO:0000256" key="5">
    <source>
        <dbReference type="ARBA" id="ARBA00022527"/>
    </source>
</evidence>
<evidence type="ECO:0000256" key="18">
    <source>
        <dbReference type="SAM" id="Phobius"/>
    </source>
</evidence>
<dbReference type="Gene3D" id="3.30.200.20">
    <property type="entry name" value="Phosphorylase Kinase, domain 1"/>
    <property type="match status" value="1"/>
</dbReference>
<dbReference type="Gene3D" id="1.10.510.10">
    <property type="entry name" value="Transferase(Phosphotransferase) domain 1"/>
    <property type="match status" value="1"/>
</dbReference>
<dbReference type="GO" id="GO:0004674">
    <property type="term" value="F:protein serine/threonine kinase activity"/>
    <property type="evidence" value="ECO:0007669"/>
    <property type="project" value="UniProtKB-KW"/>
</dbReference>
<keyword evidence="7 18" id="KW-0812">Transmembrane</keyword>
<dbReference type="AlphaFoldDB" id="A0AAV8HL00"/>
<dbReference type="Proteomes" id="UP001140206">
    <property type="component" value="Chromosome 1"/>
</dbReference>
<keyword evidence="14 18" id="KW-0472">Membrane</keyword>
<dbReference type="FunFam" id="3.30.200.20:FF:000039">
    <property type="entry name" value="receptor-like protein kinase FERONIA"/>
    <property type="match status" value="1"/>
</dbReference>
<evidence type="ECO:0000256" key="11">
    <source>
        <dbReference type="ARBA" id="ARBA00022777"/>
    </source>
</evidence>
<keyword evidence="16" id="KW-0325">Glycoprotein</keyword>
<evidence type="ECO:0000256" key="6">
    <source>
        <dbReference type="ARBA" id="ARBA00022679"/>
    </source>
</evidence>
<keyword evidence="11 21" id="KW-0418">Kinase</keyword>
<dbReference type="CDD" id="cd06899">
    <property type="entry name" value="lectin_legume_LecRK_Arcelin_ConA"/>
    <property type="match status" value="1"/>
</dbReference>
<feature type="signal peptide" evidence="19">
    <location>
        <begin position="1"/>
        <end position="24"/>
    </location>
</feature>
<keyword evidence="4" id="KW-1003">Cell membrane</keyword>
<feature type="compositionally biased region" description="Polar residues" evidence="17">
    <location>
        <begin position="986"/>
        <end position="1000"/>
    </location>
</feature>
<protein>
    <submittedName>
        <fullName evidence="21">Lectin receptor kinase</fullName>
    </submittedName>
</protein>
<dbReference type="InterPro" id="IPR013320">
    <property type="entry name" value="ConA-like_dom_sf"/>
</dbReference>
<dbReference type="InterPro" id="IPR031974">
    <property type="entry name" value="PDCD7"/>
</dbReference>
<evidence type="ECO:0000313" key="22">
    <source>
        <dbReference type="Proteomes" id="UP001140206"/>
    </source>
</evidence>
<dbReference type="InterPro" id="IPR008271">
    <property type="entry name" value="Ser/Thr_kinase_AS"/>
</dbReference>
<keyword evidence="5" id="KW-0723">Serine/threonine-protein kinase</keyword>
<dbReference type="EMBL" id="JAMFTS010000001">
    <property type="protein sequence ID" value="KAJ4818359.1"/>
    <property type="molecule type" value="Genomic_DNA"/>
</dbReference>
<feature type="domain" description="Protein kinase" evidence="20">
    <location>
        <begin position="344"/>
        <end position="626"/>
    </location>
</feature>
<keyword evidence="9" id="KW-0430">Lectin</keyword>
<sequence length="1098" mass="123705">MLFSVHFTFYLLFFLFHSIPRSTSFSFSFNFSDPHFDRHAVQLAGDAFFNGTVINLSRDNADGNFDQSQGRATYKQPILLWDPSNGKVANFTTSFTFTFRNTYIKRGDGIAFFLLPYPSRLTDSSAQGCLGVFENCYSSITTTKNHAVAVEYDSYMNDWDPSNGHFGIDVDSINSLVYQNITLGTNTDRRITSNITYDSGTKLLTVLVYSDNDVGFGNYSLSANVDLRNLLPPEVAIGFSAASGHGRYVELHQIFNWYFYSTLEPMKASGLWFLNKKIMVLIGLIASLLIISGFGSIIWWRKYKICSYRDQVQIHELILYDELQKRVGPKIFSYDELLVATKNFAEEQKLGRGAFGWVYIGFLSDLNIDVAIKRLGKGYEEGIREFTAEVGIISRLRHRNLVELVGWCHDCEELLLVYEYMPKGSLDTHLYPKNTDTATILPWSLRYQIVLGLGSALSYLHRDWNKCVVHRDIKPSNIMLDSDFNAKLGDFGLARLIDHRLGTQTTHPAGTIGYLAPECFYTGQTSKESDVYSFGIVLLEIACGRMPIGAGRPGLESPGKRLVEWIWELYGQGRILEAADDRLDRDFVAAQIERVLVVGLWCAHPDDSQRPNIKKAMNVLNFDTLLPRLPPKMPVPTYEVPFENISLLSHSAKSVTSRSTIARWAGSIIGAFDVQRFKLWKHHSLLCTLLLLTTSQATISPCPPGVRRKSMIPSPLPHGFVAPPQAQPWQPLQPLTSSFWQPRNACEHISKLQETIDVSKSMLNELEELLKIKTGSSSANEKFLDIINAKKISLDAQESLSIEAANSIFSHLKALVAPLAPVSDQTGPWEERSLAVKLGQKMQKSKRNKLWRKKKRRRIAGILHKEHEDYDKIDQAADDWRAQEIARDIAKRKVESMTKIAKKKANEEKKRLESELELILIVEKLKELRSIRIEKLKKQGHFFPEEDDKFIDRVRAAVEEEERLAASAASTDAAMDAIATAEGSRKSSNLATDQSNNVGPRTSRADQIEVGSSGSGGSVQRDMSIGGDQRVDGYSGVNLPAEFYHYYHGSSYDMGTLVEVRRMWDAYLRPGGSRIPGHWVQPPPPANEVWASYLVRPK</sequence>
<comment type="similarity">
    <text evidence="3">In the C-terminal section; belongs to the protein kinase superfamily. Ser/Thr protein kinase family.</text>
</comment>
<dbReference type="CDD" id="cd14066">
    <property type="entry name" value="STKc_IRAK"/>
    <property type="match status" value="1"/>
</dbReference>
<dbReference type="GO" id="GO:0005524">
    <property type="term" value="F:ATP binding"/>
    <property type="evidence" value="ECO:0007669"/>
    <property type="project" value="UniProtKB-KW"/>
</dbReference>
<evidence type="ECO:0000256" key="4">
    <source>
        <dbReference type="ARBA" id="ARBA00022475"/>
    </source>
</evidence>
<keyword evidence="15 21" id="KW-0675">Receptor</keyword>
<evidence type="ECO:0000256" key="8">
    <source>
        <dbReference type="ARBA" id="ARBA00022729"/>
    </source>
</evidence>
<dbReference type="PROSITE" id="PS50011">
    <property type="entry name" value="PROTEIN_KINASE_DOM"/>
    <property type="match status" value="1"/>
</dbReference>
<evidence type="ECO:0000256" key="10">
    <source>
        <dbReference type="ARBA" id="ARBA00022741"/>
    </source>
</evidence>
<comment type="caution">
    <text evidence="21">The sequence shown here is derived from an EMBL/GenBank/DDBJ whole genome shotgun (WGS) entry which is preliminary data.</text>
</comment>
<dbReference type="GO" id="GO:0030246">
    <property type="term" value="F:carbohydrate binding"/>
    <property type="evidence" value="ECO:0007669"/>
    <property type="project" value="UniProtKB-KW"/>
</dbReference>
<dbReference type="Gene3D" id="2.60.120.200">
    <property type="match status" value="1"/>
</dbReference>
<dbReference type="InterPro" id="IPR000719">
    <property type="entry name" value="Prot_kinase_dom"/>
</dbReference>
<dbReference type="Pfam" id="PF00069">
    <property type="entry name" value="Pkinase"/>
    <property type="match status" value="1"/>
</dbReference>
<evidence type="ECO:0000256" key="19">
    <source>
        <dbReference type="SAM" id="SignalP"/>
    </source>
</evidence>
<keyword evidence="10" id="KW-0547">Nucleotide-binding</keyword>
<dbReference type="PANTHER" id="PTHR27007">
    <property type="match status" value="1"/>
</dbReference>
<evidence type="ECO:0000256" key="12">
    <source>
        <dbReference type="ARBA" id="ARBA00022840"/>
    </source>
</evidence>
<evidence type="ECO:0000256" key="9">
    <source>
        <dbReference type="ARBA" id="ARBA00022734"/>
    </source>
</evidence>
<evidence type="ECO:0000256" key="2">
    <source>
        <dbReference type="ARBA" id="ARBA00008536"/>
    </source>
</evidence>
<accession>A0AAV8HL00</accession>